<dbReference type="Proteomes" id="UP000198418">
    <property type="component" value="Unassembled WGS sequence"/>
</dbReference>
<dbReference type="OrthoDB" id="7572049at2"/>
<protein>
    <submittedName>
        <fullName evidence="1">Uncharacterized protein</fullName>
    </submittedName>
</protein>
<dbReference type="RefSeq" id="WP_088521050.1">
    <property type="nucleotide sequence ID" value="NZ_FYDG01000006.1"/>
</dbReference>
<dbReference type="EMBL" id="FYDG01000006">
    <property type="protein sequence ID" value="SNB74282.1"/>
    <property type="molecule type" value="Genomic_DNA"/>
</dbReference>
<evidence type="ECO:0000313" key="2">
    <source>
        <dbReference type="Proteomes" id="UP000198418"/>
    </source>
</evidence>
<name>A0A212RPB9_RHOAC</name>
<gene>
    <name evidence="1" type="ORF">SAMN06265338_10625</name>
</gene>
<proteinExistence type="predicted"/>
<organism evidence="1 2">
    <name type="scientific">Rhodoblastus acidophilus</name>
    <name type="common">Rhodopseudomonas acidophila</name>
    <dbReference type="NCBI Taxonomy" id="1074"/>
    <lineage>
        <taxon>Bacteria</taxon>
        <taxon>Pseudomonadati</taxon>
        <taxon>Pseudomonadota</taxon>
        <taxon>Alphaproteobacteria</taxon>
        <taxon>Hyphomicrobiales</taxon>
        <taxon>Rhodoblastaceae</taxon>
        <taxon>Rhodoblastus</taxon>
    </lineage>
</organism>
<keyword evidence="2" id="KW-1185">Reference proteome</keyword>
<reference evidence="2" key="1">
    <citation type="submission" date="2017-06" db="EMBL/GenBank/DDBJ databases">
        <authorList>
            <person name="Varghese N."/>
            <person name="Submissions S."/>
        </authorList>
    </citation>
    <scope>NUCLEOTIDE SEQUENCE [LARGE SCALE GENOMIC DNA]</scope>
    <source>
        <strain evidence="2">DSM 137</strain>
    </source>
</reference>
<dbReference type="AlphaFoldDB" id="A0A212RPB9"/>
<evidence type="ECO:0000313" key="1">
    <source>
        <dbReference type="EMBL" id="SNB74282.1"/>
    </source>
</evidence>
<accession>A0A212RPB9</accession>
<sequence length="104" mass="11640">MSVLVKTTLDGRKLEVFDQGLTLGGVLEARELVAVAEHPNRAKILEVAPDAIYMAGRVPLNATEAEIALKALEEAEARHLTDPRLIEERFRRLAWKRQRDPGLD</sequence>